<evidence type="ECO:0000313" key="3">
    <source>
        <dbReference type="Proteomes" id="UP000324222"/>
    </source>
</evidence>
<comment type="caution">
    <text evidence="2">The sequence shown here is derived from an EMBL/GenBank/DDBJ whole genome shotgun (WGS) entry which is preliminary data.</text>
</comment>
<keyword evidence="3" id="KW-1185">Reference proteome</keyword>
<sequence length="137" mass="15137">MLSFDWLALNDRGRRVRQDGRRRGEGMEWSWSGQRVVGGTGCCPSPALCHSARPGLLVTLAASMQGPWCLCPARGDLQVRPQLMAQPRLAPRAGEEGGDPALHLDSWPLKRCPGRRRGPTRHTQQQTQRRCGCSALL</sequence>
<dbReference type="Proteomes" id="UP000324222">
    <property type="component" value="Unassembled WGS sequence"/>
</dbReference>
<dbReference type="EMBL" id="VSRR010001438">
    <property type="protein sequence ID" value="MPC25247.1"/>
    <property type="molecule type" value="Genomic_DNA"/>
</dbReference>
<proteinExistence type="predicted"/>
<organism evidence="2 3">
    <name type="scientific">Portunus trituberculatus</name>
    <name type="common">Swimming crab</name>
    <name type="synonym">Neptunus trituberculatus</name>
    <dbReference type="NCBI Taxonomy" id="210409"/>
    <lineage>
        <taxon>Eukaryota</taxon>
        <taxon>Metazoa</taxon>
        <taxon>Ecdysozoa</taxon>
        <taxon>Arthropoda</taxon>
        <taxon>Crustacea</taxon>
        <taxon>Multicrustacea</taxon>
        <taxon>Malacostraca</taxon>
        <taxon>Eumalacostraca</taxon>
        <taxon>Eucarida</taxon>
        <taxon>Decapoda</taxon>
        <taxon>Pleocyemata</taxon>
        <taxon>Brachyura</taxon>
        <taxon>Eubrachyura</taxon>
        <taxon>Portunoidea</taxon>
        <taxon>Portunidae</taxon>
        <taxon>Portuninae</taxon>
        <taxon>Portunus</taxon>
    </lineage>
</organism>
<feature type="region of interest" description="Disordered" evidence="1">
    <location>
        <begin position="90"/>
        <end position="126"/>
    </location>
</feature>
<evidence type="ECO:0000313" key="2">
    <source>
        <dbReference type="EMBL" id="MPC25247.1"/>
    </source>
</evidence>
<reference evidence="2 3" key="1">
    <citation type="submission" date="2019-05" db="EMBL/GenBank/DDBJ databases">
        <title>Another draft genome of Portunus trituberculatus and its Hox gene families provides insights of decapod evolution.</title>
        <authorList>
            <person name="Jeong J.-H."/>
            <person name="Song I."/>
            <person name="Kim S."/>
            <person name="Choi T."/>
            <person name="Kim D."/>
            <person name="Ryu S."/>
            <person name="Kim W."/>
        </authorList>
    </citation>
    <scope>NUCLEOTIDE SEQUENCE [LARGE SCALE GENOMIC DNA]</scope>
    <source>
        <tissue evidence="2">Muscle</tissue>
    </source>
</reference>
<accession>A0A5B7DVW7</accession>
<dbReference type="AlphaFoldDB" id="A0A5B7DVW7"/>
<gene>
    <name evidence="2" type="ORF">E2C01_018352</name>
</gene>
<evidence type="ECO:0000256" key="1">
    <source>
        <dbReference type="SAM" id="MobiDB-lite"/>
    </source>
</evidence>
<name>A0A5B7DVW7_PORTR</name>
<protein>
    <submittedName>
        <fullName evidence="2">Uncharacterized protein</fullName>
    </submittedName>
</protein>